<keyword evidence="2" id="KW-0539">Nucleus</keyword>
<dbReference type="EMBL" id="LCTV02000001">
    <property type="protein sequence ID" value="PRQ77632.1"/>
    <property type="molecule type" value="Genomic_DNA"/>
</dbReference>
<dbReference type="GO" id="GO:0008541">
    <property type="term" value="C:proteasome regulatory particle, lid subcomplex"/>
    <property type="evidence" value="ECO:0007669"/>
    <property type="project" value="UniProtKB-UniRule"/>
</dbReference>
<feature type="region of interest" description="Disordered" evidence="3">
    <location>
        <begin position="84"/>
        <end position="120"/>
    </location>
</feature>
<dbReference type="InterPro" id="IPR007834">
    <property type="entry name" value="DSS1_SEM1"/>
</dbReference>
<dbReference type="PANTHER" id="PTHR16771">
    <property type="entry name" value="26 PROTEASOME COMPLEX SUBUNIT DSS1"/>
    <property type="match status" value="1"/>
</dbReference>
<dbReference type="OrthoDB" id="5586203at2759"/>
<keyword evidence="2" id="KW-0647">Proteasome</keyword>
<dbReference type="SMART" id="SM01385">
    <property type="entry name" value="DSS1_SEM1"/>
    <property type="match status" value="1"/>
</dbReference>
<feature type="compositionally biased region" description="Low complexity" evidence="3">
    <location>
        <begin position="1"/>
        <end position="23"/>
    </location>
</feature>
<dbReference type="GO" id="GO:0043248">
    <property type="term" value="P:proteasome assembly"/>
    <property type="evidence" value="ECO:0007669"/>
    <property type="project" value="UniProtKB-UniRule"/>
</dbReference>
<evidence type="ECO:0000256" key="1">
    <source>
        <dbReference type="ARBA" id="ARBA00034491"/>
    </source>
</evidence>
<dbReference type="GO" id="GO:0005634">
    <property type="term" value="C:nucleus"/>
    <property type="evidence" value="ECO:0007669"/>
    <property type="project" value="UniProtKB-SubCell"/>
</dbReference>
<sequence>MASTAAPTASAPTTTAQAAPKPSNANPHLLPLQEVRLHRFEVTGRDWGEWTDWVRAGQDDEFEEFPAEDWDIKESYGAHLAKKANGAASAQGGAGAQGGEGSKALDSLWEDDWDDDDVGDDFSVQLRGELLKQQDQMQA</sequence>
<comment type="caution">
    <text evidence="4">The sequence shown here is derived from an EMBL/GenBank/DDBJ whole genome shotgun (WGS) entry which is preliminary data.</text>
</comment>
<feature type="compositionally biased region" description="Gly residues" evidence="3">
    <location>
        <begin position="92"/>
        <end position="101"/>
    </location>
</feature>
<dbReference type="Pfam" id="PF05160">
    <property type="entry name" value="DSS1_SEM1"/>
    <property type="match status" value="1"/>
</dbReference>
<reference evidence="4 5" key="1">
    <citation type="journal article" date="2018" name="Elife">
        <title>Functional genomics of lipid metabolism in the oleaginous yeast Rhodosporidium toruloides.</title>
        <authorList>
            <person name="Coradetti S.T."/>
            <person name="Pinel D."/>
            <person name="Geiselman G."/>
            <person name="Ito M."/>
            <person name="Mondo S."/>
            <person name="Reilly M.C."/>
            <person name="Cheng Y.F."/>
            <person name="Bauer S."/>
            <person name="Grigoriev I."/>
            <person name="Gladden J.M."/>
            <person name="Simmons B.A."/>
            <person name="Brem R."/>
            <person name="Arkin A.P."/>
            <person name="Skerker J.M."/>
        </authorList>
    </citation>
    <scope>NUCLEOTIDE SEQUENCE [LARGE SCALE GENOMIC DNA]</scope>
    <source>
        <strain evidence="4 5">NBRC 0880</strain>
    </source>
</reference>
<accession>A0A2T0AI18</accession>
<evidence type="ECO:0000256" key="3">
    <source>
        <dbReference type="SAM" id="MobiDB-lite"/>
    </source>
</evidence>
<comment type="similarity">
    <text evidence="1 2">Belongs to the DSS1/SEM1 family.</text>
</comment>
<feature type="compositionally biased region" description="Acidic residues" evidence="3">
    <location>
        <begin position="108"/>
        <end position="120"/>
    </location>
</feature>
<gene>
    <name evidence="4" type="ORF">AAT19DRAFT_8700</name>
</gene>
<evidence type="ECO:0000313" key="4">
    <source>
        <dbReference type="EMBL" id="PRQ77632.1"/>
    </source>
</evidence>
<comment type="function">
    <text evidence="2">Component of the 26S proteasome, a multiprotein complex involved in the ATP-dependent degradation of ubiquitinated proteins.</text>
</comment>
<proteinExistence type="inferred from homology"/>
<evidence type="ECO:0000313" key="5">
    <source>
        <dbReference type="Proteomes" id="UP000239560"/>
    </source>
</evidence>
<evidence type="ECO:0000256" key="2">
    <source>
        <dbReference type="RuleBase" id="RU369057"/>
    </source>
</evidence>
<dbReference type="AlphaFoldDB" id="A0A2T0AI18"/>
<feature type="region of interest" description="Disordered" evidence="3">
    <location>
        <begin position="1"/>
        <end position="30"/>
    </location>
</feature>
<dbReference type="PANTHER" id="PTHR16771:SF0">
    <property type="entry name" value="26S PROTEASOME COMPLEX SUBUNIT SEM1"/>
    <property type="match status" value="1"/>
</dbReference>
<dbReference type="GO" id="GO:0000724">
    <property type="term" value="P:double-strand break repair via homologous recombination"/>
    <property type="evidence" value="ECO:0007669"/>
    <property type="project" value="TreeGrafter"/>
</dbReference>
<comment type="subcellular location">
    <subcellularLocation>
        <location evidence="2">Nucleus</location>
    </subcellularLocation>
</comment>
<protein>
    <recommendedName>
        <fullName evidence="2">26S proteasome complex subunit SEM1</fullName>
    </recommendedName>
</protein>
<organism evidence="4 5">
    <name type="scientific">Rhodotorula toruloides</name>
    <name type="common">Yeast</name>
    <name type="synonym">Rhodosporidium toruloides</name>
    <dbReference type="NCBI Taxonomy" id="5286"/>
    <lineage>
        <taxon>Eukaryota</taxon>
        <taxon>Fungi</taxon>
        <taxon>Dikarya</taxon>
        <taxon>Basidiomycota</taxon>
        <taxon>Pucciniomycotina</taxon>
        <taxon>Microbotryomycetes</taxon>
        <taxon>Sporidiobolales</taxon>
        <taxon>Sporidiobolaceae</taxon>
        <taxon>Rhodotorula</taxon>
    </lineage>
</organism>
<name>A0A2T0AI18_RHOTO</name>
<dbReference type="Proteomes" id="UP000239560">
    <property type="component" value="Unassembled WGS sequence"/>
</dbReference>
<dbReference type="GO" id="GO:0006406">
    <property type="term" value="P:mRNA export from nucleus"/>
    <property type="evidence" value="ECO:0007669"/>
    <property type="project" value="UniProtKB-UniRule"/>
</dbReference>